<proteinExistence type="predicted"/>
<evidence type="ECO:0000313" key="1">
    <source>
        <dbReference type="EMBL" id="GFR20069.1"/>
    </source>
</evidence>
<comment type="caution">
    <text evidence="1">The sequence shown here is derived from an EMBL/GenBank/DDBJ whole genome shotgun (WGS) entry which is preliminary data.</text>
</comment>
<dbReference type="OrthoDB" id="2194086at2759"/>
<sequence>MEGIKATFGGKDAFLDVSASKLIIKAENKETCVLIKDVQSLHTKNEPTFLLKIKHVSGSIILEFETHNTRDLAKNILLHSIKQEPEILRNILENNQSAKSVLSNTKNIVSSDIFWGANKDKIQEMQNMMLQLPLRELNYDTDKFIYSLPPILLKIYSSMNCTINQFYNYILQSNFYDIRNKTNSIDRLIQEELRDYKIENNYATRINNYSFMSLYKKEDRLNVNYNKPEKKIEFEPIYYIEEAKDDRLLRDYELHNRSLRCDIPLDVEEKEEDIYFDKKDVRKLIDLSKILYLYKKSTSDHKENEYNETVAKINVFLDQIKKKYGEKKMVYLKRIIPSFFIKE</sequence>
<reference evidence="1" key="1">
    <citation type="submission" date="2020-07" db="EMBL/GenBank/DDBJ databases">
        <title>Multicomponent nature underlies the extraordinary mechanical properties of spider dragline silk.</title>
        <authorList>
            <person name="Kono N."/>
            <person name="Nakamura H."/>
            <person name="Mori M."/>
            <person name="Yoshida Y."/>
            <person name="Ohtoshi R."/>
            <person name="Malay A.D."/>
            <person name="Moran D.A.P."/>
            <person name="Tomita M."/>
            <person name="Numata K."/>
            <person name="Arakawa K."/>
        </authorList>
    </citation>
    <scope>NUCLEOTIDE SEQUENCE</scope>
</reference>
<dbReference type="AlphaFoldDB" id="A0A8X6HAN1"/>
<accession>A0A8X6HAN1</accession>
<dbReference type="EMBL" id="BMAO01027851">
    <property type="protein sequence ID" value="GFR20069.1"/>
    <property type="molecule type" value="Genomic_DNA"/>
</dbReference>
<keyword evidence="2" id="KW-1185">Reference proteome</keyword>
<evidence type="ECO:0000313" key="2">
    <source>
        <dbReference type="Proteomes" id="UP000887116"/>
    </source>
</evidence>
<name>A0A8X6HAN1_TRICU</name>
<protein>
    <submittedName>
        <fullName evidence="1">Uncharacterized protein</fullName>
    </submittedName>
</protein>
<organism evidence="1 2">
    <name type="scientific">Trichonephila clavata</name>
    <name type="common">Joro spider</name>
    <name type="synonym">Nephila clavata</name>
    <dbReference type="NCBI Taxonomy" id="2740835"/>
    <lineage>
        <taxon>Eukaryota</taxon>
        <taxon>Metazoa</taxon>
        <taxon>Ecdysozoa</taxon>
        <taxon>Arthropoda</taxon>
        <taxon>Chelicerata</taxon>
        <taxon>Arachnida</taxon>
        <taxon>Araneae</taxon>
        <taxon>Araneomorphae</taxon>
        <taxon>Entelegynae</taxon>
        <taxon>Araneoidea</taxon>
        <taxon>Nephilidae</taxon>
        <taxon>Trichonephila</taxon>
    </lineage>
</organism>
<dbReference type="Proteomes" id="UP000887116">
    <property type="component" value="Unassembled WGS sequence"/>
</dbReference>
<gene>
    <name evidence="1" type="primary">NBO_1303g0002</name>
    <name evidence="1" type="ORF">TNCT_17971</name>
</gene>